<dbReference type="InterPro" id="IPR001474">
    <property type="entry name" value="GTP_CycHdrlase_I"/>
</dbReference>
<organism evidence="8 9">
    <name type="scientific">Stephania cephalantha</name>
    <dbReference type="NCBI Taxonomy" id="152367"/>
    <lineage>
        <taxon>Eukaryota</taxon>
        <taxon>Viridiplantae</taxon>
        <taxon>Streptophyta</taxon>
        <taxon>Embryophyta</taxon>
        <taxon>Tracheophyta</taxon>
        <taxon>Spermatophyta</taxon>
        <taxon>Magnoliopsida</taxon>
        <taxon>Ranunculales</taxon>
        <taxon>Menispermaceae</taxon>
        <taxon>Menispermoideae</taxon>
        <taxon>Cissampelideae</taxon>
        <taxon>Stephania</taxon>
    </lineage>
</organism>
<dbReference type="Gene3D" id="3.30.1130.10">
    <property type="match status" value="2"/>
</dbReference>
<dbReference type="PANTHER" id="PTHR11109:SF7">
    <property type="entry name" value="GTP CYCLOHYDROLASE 1"/>
    <property type="match status" value="1"/>
</dbReference>
<dbReference type="EMBL" id="JBBNAG010000013">
    <property type="protein sequence ID" value="KAK9082626.1"/>
    <property type="molecule type" value="Genomic_DNA"/>
</dbReference>
<feature type="domain" description="GTP cyclohydrolase I" evidence="7">
    <location>
        <begin position="36"/>
        <end position="188"/>
    </location>
</feature>
<sequence length="495" mass="54646">MGALDEGHFNGELENGVKLINLEVCDEEEVEATAAIEGAVKVLLQGLGEDVNREGLKKTPLRVAKALREGTKGYRQKAKDIVQSALFPEAGLDSGVGYAGGTGGLVIVRDIDLFSYCESCLLPFQVKCHVGYIPSGQRVVGLSKLSRVAEVFARRLQEPRRLAEEICSALDSGIKPAGVAVVLQCWHIQFPEADRNCFSQIHHPSEMNMQGWSKVSVRFGLGLFANEGSEAWGDFLALLKFRGVNVEKNHTKYPTSHHWCPFRSLDAPSCNGHASTHIPLNGRTPSRTGPSQPAMVAAVAMILNSLGEDPSRKEFVSTPRHFVQWLTKFRRPNMDMKLNGFDFDQFKPRLQKNMNDVDNSILDQGELQSELNIPFWSLCEHHLLPFHGVIHIGYFQAKGAEPVERSRLQSIAHFHGWKLQVQERLSRQIMETVAMIFGEDVMVVVEASHTCMVSRGIEKVGTSTATIATMGRFSTDPTAKAMFLQTVSDCTASGG</sequence>
<evidence type="ECO:0000256" key="5">
    <source>
        <dbReference type="ARBA" id="ARBA00022801"/>
    </source>
</evidence>
<dbReference type="Gene3D" id="1.10.286.10">
    <property type="match status" value="2"/>
</dbReference>
<comment type="similarity">
    <text evidence="2">Belongs to the GTP cyclohydrolase I family.</text>
</comment>
<comment type="pathway">
    <text evidence="1">Cofactor biosynthesis; 7,8-dihydroneopterin triphosphate biosynthesis; 7,8-dihydroneopterin triphosphate from GTP: step 1/1.</text>
</comment>
<dbReference type="InterPro" id="IPR020602">
    <property type="entry name" value="GTP_CycHdrlase_I_dom"/>
</dbReference>
<accession>A0AAP0DX65</accession>
<comment type="caution">
    <text evidence="8">The sequence shown here is derived from an EMBL/GenBank/DDBJ whole genome shotgun (WGS) entry which is preliminary data.</text>
</comment>
<dbReference type="InterPro" id="IPR043134">
    <property type="entry name" value="GTP-CH-I_N"/>
</dbReference>
<dbReference type="GO" id="GO:0046654">
    <property type="term" value="P:tetrahydrofolate biosynthetic process"/>
    <property type="evidence" value="ECO:0007669"/>
    <property type="project" value="InterPro"/>
</dbReference>
<reference evidence="8 9" key="1">
    <citation type="submission" date="2024-01" db="EMBL/GenBank/DDBJ databases">
        <title>Genome assemblies of Stephania.</title>
        <authorList>
            <person name="Yang L."/>
        </authorList>
    </citation>
    <scope>NUCLEOTIDE SEQUENCE [LARGE SCALE GENOMIC DNA]</scope>
    <source>
        <strain evidence="8">JXDWG</strain>
        <tissue evidence="8">Leaf</tissue>
    </source>
</reference>
<gene>
    <name evidence="8" type="ORF">Scep_029097</name>
</gene>
<dbReference type="Pfam" id="PF01227">
    <property type="entry name" value="GTP_cyclohydroI"/>
    <property type="match status" value="2"/>
</dbReference>
<dbReference type="SUPFAM" id="SSF55620">
    <property type="entry name" value="Tetrahydrobiopterin biosynthesis enzymes-like"/>
    <property type="match status" value="2"/>
</dbReference>
<evidence type="ECO:0000259" key="7">
    <source>
        <dbReference type="Pfam" id="PF01227"/>
    </source>
</evidence>
<keyword evidence="5" id="KW-0378">Hydrolase</keyword>
<dbReference type="PANTHER" id="PTHR11109">
    <property type="entry name" value="GTP CYCLOHYDROLASE I"/>
    <property type="match status" value="1"/>
</dbReference>
<dbReference type="AlphaFoldDB" id="A0AAP0DX65"/>
<keyword evidence="9" id="KW-1185">Reference proteome</keyword>
<dbReference type="FunFam" id="3.30.1130.10:FF:000007">
    <property type="entry name" value="GTP cyclohydrolase 1"/>
    <property type="match status" value="1"/>
</dbReference>
<proteinExistence type="inferred from homology"/>
<evidence type="ECO:0000256" key="1">
    <source>
        <dbReference type="ARBA" id="ARBA00005080"/>
    </source>
</evidence>
<evidence type="ECO:0000256" key="2">
    <source>
        <dbReference type="ARBA" id="ARBA00008085"/>
    </source>
</evidence>
<dbReference type="GO" id="GO:0003934">
    <property type="term" value="F:GTP cyclohydrolase I activity"/>
    <property type="evidence" value="ECO:0007669"/>
    <property type="project" value="UniProtKB-EC"/>
</dbReference>
<evidence type="ECO:0000313" key="9">
    <source>
        <dbReference type="Proteomes" id="UP001419268"/>
    </source>
</evidence>
<dbReference type="GO" id="GO:0006729">
    <property type="term" value="P:tetrahydrobiopterin biosynthetic process"/>
    <property type="evidence" value="ECO:0007669"/>
    <property type="project" value="TreeGrafter"/>
</dbReference>
<evidence type="ECO:0000256" key="4">
    <source>
        <dbReference type="ARBA" id="ARBA00017272"/>
    </source>
</evidence>
<evidence type="ECO:0000256" key="3">
    <source>
        <dbReference type="ARBA" id="ARBA00012715"/>
    </source>
</evidence>
<dbReference type="GO" id="GO:0008270">
    <property type="term" value="F:zinc ion binding"/>
    <property type="evidence" value="ECO:0007669"/>
    <property type="project" value="TreeGrafter"/>
</dbReference>
<evidence type="ECO:0000313" key="8">
    <source>
        <dbReference type="EMBL" id="KAK9082626.1"/>
    </source>
</evidence>
<protein>
    <recommendedName>
        <fullName evidence="4">GTP cyclohydrolase 1</fullName>
        <ecNumber evidence="3">3.5.4.16</ecNumber>
    </recommendedName>
    <alternativeName>
        <fullName evidence="6">GTP cyclohydrolase I</fullName>
    </alternativeName>
</protein>
<evidence type="ECO:0000256" key="6">
    <source>
        <dbReference type="ARBA" id="ARBA00030854"/>
    </source>
</evidence>
<dbReference type="Proteomes" id="UP001419268">
    <property type="component" value="Unassembled WGS sequence"/>
</dbReference>
<dbReference type="EC" id="3.5.4.16" evidence="3"/>
<dbReference type="GO" id="GO:0005525">
    <property type="term" value="F:GTP binding"/>
    <property type="evidence" value="ECO:0007669"/>
    <property type="project" value="TreeGrafter"/>
</dbReference>
<name>A0AAP0DX65_9MAGN</name>
<feature type="domain" description="GTP cyclohydrolase I" evidence="7">
    <location>
        <begin position="297"/>
        <end position="487"/>
    </location>
</feature>
<dbReference type="InterPro" id="IPR043133">
    <property type="entry name" value="GTP-CH-I_C/QueF"/>
</dbReference>
<dbReference type="GO" id="GO:0005737">
    <property type="term" value="C:cytoplasm"/>
    <property type="evidence" value="ECO:0007669"/>
    <property type="project" value="TreeGrafter"/>
</dbReference>